<evidence type="ECO:0000313" key="3">
    <source>
        <dbReference type="Proteomes" id="UP000005737"/>
    </source>
</evidence>
<reference evidence="2 3" key="1">
    <citation type="submission" date="2011-10" db="EMBL/GenBank/DDBJ databases">
        <title>The Improved High-Quality Draft genome of Leptonema illini DSM 21528.</title>
        <authorList>
            <consortium name="US DOE Joint Genome Institute (JGI-PGF)"/>
            <person name="Lucas S."/>
            <person name="Copeland A."/>
            <person name="Lapidus A."/>
            <person name="Glavina del Rio T."/>
            <person name="Dalin E."/>
            <person name="Tice H."/>
            <person name="Bruce D."/>
            <person name="Goodwin L."/>
            <person name="Pitluck S."/>
            <person name="Peters L."/>
            <person name="Mikhailova N."/>
            <person name="Held B."/>
            <person name="Kyrpides N."/>
            <person name="Mavromatis K."/>
            <person name="Ivanova N."/>
            <person name="Markowitz V."/>
            <person name="Cheng J.-F."/>
            <person name="Hugenholtz P."/>
            <person name="Woyke T."/>
            <person name="Wu D."/>
            <person name="Gronow S."/>
            <person name="Wellnitz S."/>
            <person name="Brambilla E.-M."/>
            <person name="Klenk H.-P."/>
            <person name="Eisen J.A."/>
        </authorList>
    </citation>
    <scope>NUCLEOTIDE SEQUENCE [LARGE SCALE GENOMIC DNA]</scope>
    <source>
        <strain evidence="2 3">DSM 21528</strain>
    </source>
</reference>
<dbReference type="EMBL" id="JH597773">
    <property type="protein sequence ID" value="EHQ08300.1"/>
    <property type="molecule type" value="Genomic_DNA"/>
</dbReference>
<dbReference type="STRING" id="183.GCA_002009735_02076"/>
<protein>
    <recommendedName>
        <fullName evidence="1">Phage terminase large subunit GpA ATPase domain-containing protein</fullName>
    </recommendedName>
</protein>
<evidence type="ECO:0000313" key="2">
    <source>
        <dbReference type="EMBL" id="EHQ08300.1"/>
    </source>
</evidence>
<dbReference type="InterPro" id="IPR027417">
    <property type="entry name" value="P-loop_NTPase"/>
</dbReference>
<dbReference type="Pfam" id="PF05876">
    <property type="entry name" value="GpA_ATPase"/>
    <property type="match status" value="1"/>
</dbReference>
<dbReference type="AlphaFoldDB" id="H2CL49"/>
<proteinExistence type="predicted"/>
<accession>H2CL49</accession>
<gene>
    <name evidence="2" type="ORF">Lepil_3643</name>
</gene>
<evidence type="ECO:0000259" key="1">
    <source>
        <dbReference type="Pfam" id="PF05876"/>
    </source>
</evidence>
<organism evidence="2 3">
    <name type="scientific">Leptonema illini DSM 21528</name>
    <dbReference type="NCBI Taxonomy" id="929563"/>
    <lineage>
        <taxon>Bacteria</taxon>
        <taxon>Pseudomonadati</taxon>
        <taxon>Spirochaetota</taxon>
        <taxon>Spirochaetia</taxon>
        <taxon>Leptospirales</taxon>
        <taxon>Leptospiraceae</taxon>
        <taxon>Leptonema</taxon>
    </lineage>
</organism>
<dbReference type="Gene3D" id="3.40.50.300">
    <property type="entry name" value="P-loop containing nucleotide triphosphate hydrolases"/>
    <property type="match status" value="1"/>
</dbReference>
<dbReference type="RefSeq" id="WP_002774844.1">
    <property type="nucleotide sequence ID" value="NZ_JH597773.1"/>
</dbReference>
<dbReference type="InterPro" id="IPR046453">
    <property type="entry name" value="GpA_ATPase"/>
</dbReference>
<dbReference type="HOGENOM" id="CLU_487289_0_0_12"/>
<dbReference type="GO" id="GO:0016887">
    <property type="term" value="F:ATP hydrolysis activity"/>
    <property type="evidence" value="ECO:0007669"/>
    <property type="project" value="InterPro"/>
</dbReference>
<name>H2CL49_9LEPT</name>
<keyword evidence="3" id="KW-1185">Reference proteome</keyword>
<dbReference type="Proteomes" id="UP000005737">
    <property type="component" value="Unassembled WGS sequence"/>
</dbReference>
<sequence>MKALIILLTVLGACMPRQQDKEFFEAFMDAGQRQFARTTLQEFLLTKIVVRDGKKFRLWTAEGHAYLAALNAKFARSKDLVIQKGAQLAISTWMIGRTFWMLDGQPLKAGFFFPDDESMKLFVQDRVDEMIDTSPYIKRSIDATDSTDNVKLKKYQQATLAFRATSTKKGVKTFDADIINLDEVDEHDVENLEFADDRLLHAAEPVRLAASQPSFEDFGINADYLTTNMHAWLIRCACGHWTDLVERFQSDPESIFGAQKTAGTVYVCEKCGRRVNNQKGEFVPRFPTVKRDGVQISQLFRADMKPESVLQKFRNATTSVKLKRFYISIIGVPFSTADERPISQAILDANRGDHRILEHSDSFTYMGADQGDTVHMVFAEPTRDARLRITGLLKCSVLDESLHHRWIESFRVFTGHVDAMPNKNWAVRMAMRYPDNIRIQYFQKKFAERTEAVPGDDDGVQVLQVNRDESLQDTVDAIKNGLFIFPSKSGLSGPDLALVEELELHIKNLIRERKEDENGKPVYQFKKKIANHFGMALNSLRLAYEAEGTPGEAPPPLFG</sequence>
<feature type="domain" description="Phage terminase large subunit GpA ATPase" evidence="1">
    <location>
        <begin position="76"/>
        <end position="278"/>
    </location>
</feature>